<dbReference type="FunFam" id="1.20.120.220:FF:000008">
    <property type="entry name" value="ATP synthase subunit a"/>
    <property type="match status" value="1"/>
</dbReference>
<evidence type="ECO:0000256" key="5">
    <source>
        <dbReference type="ARBA" id="ARBA00021312"/>
    </source>
</evidence>
<evidence type="ECO:0000256" key="8">
    <source>
        <dbReference type="ARBA" id="ARBA00022692"/>
    </source>
</evidence>
<dbReference type="PANTHER" id="PTHR11410">
    <property type="entry name" value="ATP SYNTHASE SUBUNIT A"/>
    <property type="match status" value="1"/>
</dbReference>
<evidence type="ECO:0000256" key="10">
    <source>
        <dbReference type="ARBA" id="ARBA00022792"/>
    </source>
</evidence>
<dbReference type="GO" id="GO:0005743">
    <property type="term" value="C:mitochondrial inner membrane"/>
    <property type="evidence" value="ECO:0007669"/>
    <property type="project" value="UniProtKB-SubCell"/>
</dbReference>
<dbReference type="Pfam" id="PF00119">
    <property type="entry name" value="ATP-synt_A"/>
    <property type="match status" value="1"/>
</dbReference>
<comment type="similarity">
    <text evidence="3">Belongs to the ATPase A chain family.</text>
</comment>
<feature type="transmembrane region" description="Helical" evidence="17">
    <location>
        <begin position="100"/>
        <end position="120"/>
    </location>
</feature>
<evidence type="ECO:0000256" key="15">
    <source>
        <dbReference type="ARBA" id="ARBA00023310"/>
    </source>
</evidence>
<dbReference type="NCBIfam" id="TIGR01131">
    <property type="entry name" value="ATP_synt_6_or_A"/>
    <property type="match status" value="1"/>
</dbReference>
<geneLocation type="mitochondrion" evidence="18"/>
<accession>A0A140CNN9</accession>
<keyword evidence="14 17" id="KW-0472">Membrane</keyword>
<protein>
    <recommendedName>
        <fullName evidence="5 16">ATP synthase subunit a</fullName>
    </recommendedName>
</protein>
<evidence type="ECO:0000256" key="1">
    <source>
        <dbReference type="ARBA" id="ARBA00002070"/>
    </source>
</evidence>
<evidence type="ECO:0000256" key="12">
    <source>
        <dbReference type="ARBA" id="ARBA00023065"/>
    </source>
</evidence>
<dbReference type="InterPro" id="IPR045083">
    <property type="entry name" value="ATP_synth_F0_asu_bact/mt"/>
</dbReference>
<evidence type="ECO:0000256" key="4">
    <source>
        <dbReference type="ARBA" id="ARBA00011648"/>
    </source>
</evidence>
<dbReference type="CDD" id="cd00310">
    <property type="entry name" value="ATP-synt_Fo_a_6"/>
    <property type="match status" value="1"/>
</dbReference>
<feature type="transmembrane region" description="Helical" evidence="17">
    <location>
        <begin position="20"/>
        <end position="39"/>
    </location>
</feature>
<keyword evidence="8 17" id="KW-0812">Transmembrane</keyword>
<dbReference type="InterPro" id="IPR035908">
    <property type="entry name" value="F0_ATP_A_sf"/>
</dbReference>
<dbReference type="SUPFAM" id="SSF81336">
    <property type="entry name" value="F1F0 ATP synthase subunit A"/>
    <property type="match status" value="1"/>
</dbReference>
<evidence type="ECO:0000256" key="14">
    <source>
        <dbReference type="ARBA" id="ARBA00023136"/>
    </source>
</evidence>
<evidence type="ECO:0000256" key="7">
    <source>
        <dbReference type="ARBA" id="ARBA00022547"/>
    </source>
</evidence>
<evidence type="ECO:0000256" key="6">
    <source>
        <dbReference type="ARBA" id="ARBA00022448"/>
    </source>
</evidence>
<dbReference type="PROSITE" id="PS00449">
    <property type="entry name" value="ATPASE_A"/>
    <property type="match status" value="1"/>
</dbReference>
<reference evidence="18" key="2">
    <citation type="journal article" date="2016" name="Sci. Rep.">
        <title>Large-scale mitogenomics enables insights into Schizophora (Diptera) radiation and population diversity.</title>
        <authorList>
            <person name="Junqueira A.C."/>
            <person name="Azeredo-Espin A.M."/>
            <person name="Paulo D.F."/>
            <person name="Marinho M.A."/>
            <person name="Tomsho L.P."/>
            <person name="Drautz-Moses D.I."/>
            <person name="Purbojati R.W."/>
            <person name="Ratan A."/>
            <person name="Schuster S.C."/>
        </authorList>
    </citation>
    <scope>NUCLEOTIDE SEQUENCE</scope>
</reference>
<evidence type="ECO:0000256" key="11">
    <source>
        <dbReference type="ARBA" id="ARBA00022989"/>
    </source>
</evidence>
<evidence type="ECO:0000256" key="2">
    <source>
        <dbReference type="ARBA" id="ARBA00004448"/>
    </source>
</evidence>
<evidence type="ECO:0000256" key="9">
    <source>
        <dbReference type="ARBA" id="ARBA00022781"/>
    </source>
</evidence>
<comment type="subcellular location">
    <subcellularLocation>
        <location evidence="2 16">Mitochondrion inner membrane</location>
        <topology evidence="2 16">Multi-pass membrane protein</topology>
    </subcellularLocation>
</comment>
<keyword evidence="9" id="KW-0375">Hydrogen ion transport</keyword>
<keyword evidence="13 18" id="KW-0496">Mitochondrion</keyword>
<proteinExistence type="inferred from homology"/>
<keyword evidence="10" id="KW-0999">Mitochondrion inner membrane</keyword>
<dbReference type="GO" id="GO:0045259">
    <property type="term" value="C:proton-transporting ATP synthase complex"/>
    <property type="evidence" value="ECO:0007669"/>
    <property type="project" value="UniProtKB-KW"/>
</dbReference>
<name>A0A140CNN9_9MUSC</name>
<keyword evidence="11 17" id="KW-1133">Transmembrane helix</keyword>
<feature type="transmembrane region" description="Helical" evidence="17">
    <location>
        <begin position="126"/>
        <end position="146"/>
    </location>
</feature>
<evidence type="ECO:0000256" key="17">
    <source>
        <dbReference type="SAM" id="Phobius"/>
    </source>
</evidence>
<keyword evidence="6" id="KW-0813">Transport</keyword>
<evidence type="ECO:0000256" key="16">
    <source>
        <dbReference type="RuleBase" id="RU004450"/>
    </source>
</evidence>
<keyword evidence="15" id="KW-0066">ATP synthesis</keyword>
<reference evidence="18" key="1">
    <citation type="submission" date="2015-07" db="EMBL/GenBank/DDBJ databases">
        <authorList>
            <person name="Noorani M."/>
        </authorList>
    </citation>
    <scope>NUCLEOTIDE SEQUENCE</scope>
</reference>
<dbReference type="Gene3D" id="1.20.120.220">
    <property type="entry name" value="ATP synthase, F0 complex, subunit A"/>
    <property type="match status" value="1"/>
</dbReference>
<keyword evidence="7" id="KW-0138">CF(0)</keyword>
<evidence type="ECO:0000256" key="13">
    <source>
        <dbReference type="ARBA" id="ARBA00023128"/>
    </source>
</evidence>
<dbReference type="PANTHER" id="PTHR11410:SF0">
    <property type="entry name" value="ATP SYNTHASE SUBUNIT A"/>
    <property type="match status" value="1"/>
</dbReference>
<sequence>MMTNLFSVFDPSSSIFNLSLNWLSTFLGILMIPSMYWLMPSRYHIFWNNILLILHKEFKTLLGPMSSNGSTFIFVSLFSMILFNNFMGLFPYIFTSTSHLTLTLSLALPLWLCFMLFGWINNTQHMFAHLVPQGTPAVLMPFMVCIETISNIIRPGTLAVRLTANMIAGHLLLTLLGNTGPSMSTILLSLLLITQIALLVLESAVAMIQSYVFAVLSTLYSSEVN</sequence>
<dbReference type="InterPro" id="IPR000568">
    <property type="entry name" value="ATP_synth_F0_asu"/>
</dbReference>
<dbReference type="GO" id="GO:0046933">
    <property type="term" value="F:proton-transporting ATP synthase activity, rotational mechanism"/>
    <property type="evidence" value="ECO:0007669"/>
    <property type="project" value="TreeGrafter"/>
</dbReference>
<feature type="transmembrane region" description="Helical" evidence="17">
    <location>
        <begin position="72"/>
        <end position="93"/>
    </location>
</feature>
<keyword evidence="12" id="KW-0406">Ion transport</keyword>
<dbReference type="EMBL" id="KT272841">
    <property type="protein sequence ID" value="AMH85400.1"/>
    <property type="molecule type" value="Genomic_DNA"/>
</dbReference>
<dbReference type="PRINTS" id="PR00123">
    <property type="entry name" value="ATPASEA"/>
</dbReference>
<comment type="function">
    <text evidence="1">Mitochondrial membrane ATP synthase (F(1)F(0) ATP synthase or Complex V) produces ATP from ADP in the presence of a proton gradient across the membrane which is generated by electron transport complexes of the respiratory chain. F-type ATPases consist of two structural domains, F(1) - containing the extramembraneous catalytic core and F(0) - containing the membrane proton channel, linked together by a central stalk and a peripheral stalk. During catalysis, ATP synthesis in the catalytic domain of F(1) is coupled via a rotary mechanism of the central stalk subunits to proton translocation. Key component of the proton channel; it may play a direct role in the translocation of protons across the membrane.</text>
</comment>
<evidence type="ECO:0000313" key="18">
    <source>
        <dbReference type="EMBL" id="AMH85400.1"/>
    </source>
</evidence>
<dbReference type="AlphaFoldDB" id="A0A140CNN9"/>
<dbReference type="InterPro" id="IPR023011">
    <property type="entry name" value="ATP_synth_F0_asu_AS"/>
</dbReference>
<comment type="subunit">
    <text evidence="4">F-type ATPases have 2 components, CF(1) - the catalytic core - and CF(0) - the membrane proton channel. CF(1) has five subunits: alpha(3), beta(3), gamma(1), delta(1), epsilon(1). CF(0) has three main subunits: a, b and c.</text>
</comment>
<evidence type="ECO:0000256" key="3">
    <source>
        <dbReference type="ARBA" id="ARBA00006810"/>
    </source>
</evidence>
<gene>
    <name evidence="18" type="primary">atp6</name>
</gene>
<organism evidence="18">
    <name type="scientific">Hydrotaea sp. ACMJ-2016</name>
    <dbReference type="NCBI Taxonomy" id="1783247"/>
    <lineage>
        <taxon>Eukaryota</taxon>
        <taxon>Metazoa</taxon>
        <taxon>Ecdysozoa</taxon>
        <taxon>Arthropoda</taxon>
        <taxon>Hexapoda</taxon>
        <taxon>Insecta</taxon>
        <taxon>Pterygota</taxon>
        <taxon>Neoptera</taxon>
        <taxon>Endopterygota</taxon>
        <taxon>Diptera</taxon>
        <taxon>Brachycera</taxon>
        <taxon>Muscomorpha</taxon>
        <taxon>Muscoidea</taxon>
        <taxon>Muscidae</taxon>
        <taxon>Hydrotaea</taxon>
    </lineage>
</organism>